<comment type="caution">
    <text evidence="9">The sequence shown here is derived from an EMBL/GenBank/DDBJ whole genome shotgun (WGS) entry which is preliminary data.</text>
</comment>
<protein>
    <submittedName>
        <fullName evidence="9">EmrB/QacA family drug resistance transporter</fullName>
    </submittedName>
</protein>
<organism evidence="9 10">
    <name type="scientific">Oscillochloris trichoides DG-6</name>
    <dbReference type="NCBI Taxonomy" id="765420"/>
    <lineage>
        <taxon>Bacteria</taxon>
        <taxon>Bacillati</taxon>
        <taxon>Chloroflexota</taxon>
        <taxon>Chloroflexia</taxon>
        <taxon>Chloroflexales</taxon>
        <taxon>Chloroflexineae</taxon>
        <taxon>Oscillochloridaceae</taxon>
        <taxon>Oscillochloris</taxon>
    </lineage>
</organism>
<dbReference type="PANTHER" id="PTHR23501:SF197">
    <property type="entry name" value="COMD"/>
    <property type="match status" value="1"/>
</dbReference>
<feature type="transmembrane region" description="Helical" evidence="7">
    <location>
        <begin position="62"/>
        <end position="81"/>
    </location>
</feature>
<evidence type="ECO:0000256" key="4">
    <source>
        <dbReference type="ARBA" id="ARBA00022692"/>
    </source>
</evidence>
<dbReference type="SUPFAM" id="SSF103473">
    <property type="entry name" value="MFS general substrate transporter"/>
    <property type="match status" value="1"/>
</dbReference>
<reference evidence="9 10" key="1">
    <citation type="journal article" date="2011" name="J. Bacteriol.">
        <title>Draft genome sequence of the anoxygenic filamentous phototrophic bacterium Oscillochloris trichoides subsp. DG-6.</title>
        <authorList>
            <person name="Kuznetsov B.B."/>
            <person name="Ivanovsky R.N."/>
            <person name="Keppen O.I."/>
            <person name="Sukhacheva M.V."/>
            <person name="Bumazhkin B.K."/>
            <person name="Patutina E.O."/>
            <person name="Beletsky A.V."/>
            <person name="Mardanov A.V."/>
            <person name="Baslerov R.V."/>
            <person name="Panteleeva A.N."/>
            <person name="Kolganova T.V."/>
            <person name="Ravin N.V."/>
            <person name="Skryabin K.G."/>
        </authorList>
    </citation>
    <scope>NUCLEOTIDE SEQUENCE [LARGE SCALE GENOMIC DNA]</scope>
    <source>
        <strain evidence="9 10">DG-6</strain>
    </source>
</reference>
<dbReference type="AlphaFoldDB" id="E1IE85"/>
<feature type="transmembrane region" description="Helical" evidence="7">
    <location>
        <begin position="93"/>
        <end position="112"/>
    </location>
</feature>
<keyword evidence="10" id="KW-1185">Reference proteome</keyword>
<dbReference type="EMBL" id="ADVR01000051">
    <property type="protein sequence ID" value="EFO80545.1"/>
    <property type="molecule type" value="Genomic_DNA"/>
</dbReference>
<dbReference type="Gene3D" id="1.20.1250.20">
    <property type="entry name" value="MFS general substrate transporter like domains"/>
    <property type="match status" value="1"/>
</dbReference>
<feature type="transmembrane region" description="Helical" evidence="7">
    <location>
        <begin position="422"/>
        <end position="441"/>
    </location>
</feature>
<dbReference type="Pfam" id="PF07690">
    <property type="entry name" value="MFS_1"/>
    <property type="match status" value="1"/>
</dbReference>
<dbReference type="InterPro" id="IPR011701">
    <property type="entry name" value="MFS"/>
</dbReference>
<dbReference type="PANTHER" id="PTHR23501">
    <property type="entry name" value="MAJOR FACILITATOR SUPERFAMILY"/>
    <property type="match status" value="1"/>
</dbReference>
<evidence type="ECO:0000256" key="1">
    <source>
        <dbReference type="ARBA" id="ARBA00004651"/>
    </source>
</evidence>
<dbReference type="GO" id="GO:0022857">
    <property type="term" value="F:transmembrane transporter activity"/>
    <property type="evidence" value="ECO:0007669"/>
    <property type="project" value="InterPro"/>
</dbReference>
<dbReference type="OrthoDB" id="146256at2"/>
<name>E1IE85_9CHLR</name>
<evidence type="ECO:0000313" key="9">
    <source>
        <dbReference type="EMBL" id="EFO80545.1"/>
    </source>
</evidence>
<proteinExistence type="predicted"/>
<feature type="transmembrane region" description="Helical" evidence="7">
    <location>
        <begin position="283"/>
        <end position="307"/>
    </location>
</feature>
<dbReference type="eggNOG" id="COG0477">
    <property type="taxonomic scope" value="Bacteria"/>
</dbReference>
<evidence type="ECO:0000256" key="7">
    <source>
        <dbReference type="SAM" id="Phobius"/>
    </source>
</evidence>
<dbReference type="Proteomes" id="UP000054010">
    <property type="component" value="Unassembled WGS sequence"/>
</dbReference>
<feature type="transmembrane region" description="Helical" evidence="7">
    <location>
        <begin position="584"/>
        <end position="602"/>
    </location>
</feature>
<feature type="transmembrane region" description="Helical" evidence="7">
    <location>
        <begin position="179"/>
        <end position="199"/>
    </location>
</feature>
<keyword evidence="5 7" id="KW-1133">Transmembrane helix</keyword>
<feature type="transmembrane region" description="Helical" evidence="7">
    <location>
        <begin position="211"/>
        <end position="233"/>
    </location>
</feature>
<evidence type="ECO:0000256" key="3">
    <source>
        <dbReference type="ARBA" id="ARBA00022475"/>
    </source>
</evidence>
<dbReference type="PRINTS" id="PR01036">
    <property type="entry name" value="TCRTETB"/>
</dbReference>
<dbReference type="InterPro" id="IPR004638">
    <property type="entry name" value="EmrB-like"/>
</dbReference>
<feature type="transmembrane region" description="Helical" evidence="7">
    <location>
        <begin position="348"/>
        <end position="368"/>
    </location>
</feature>
<dbReference type="FunFam" id="1.20.1720.10:FF:000004">
    <property type="entry name" value="EmrB/QacA family drug resistance transporter"/>
    <property type="match status" value="1"/>
</dbReference>
<dbReference type="PROSITE" id="PS50850">
    <property type="entry name" value="MFS"/>
    <property type="match status" value="1"/>
</dbReference>
<dbReference type="NCBIfam" id="TIGR00711">
    <property type="entry name" value="efflux_EmrB"/>
    <property type="match status" value="1"/>
</dbReference>
<dbReference type="InterPro" id="IPR020846">
    <property type="entry name" value="MFS_dom"/>
</dbReference>
<dbReference type="GO" id="GO:0005886">
    <property type="term" value="C:plasma membrane"/>
    <property type="evidence" value="ECO:0007669"/>
    <property type="project" value="UniProtKB-SubCell"/>
</dbReference>
<feature type="domain" description="Major facilitator superfamily (MFS) profile" evidence="8">
    <location>
        <begin position="28"/>
        <end position="460"/>
    </location>
</feature>
<evidence type="ECO:0000256" key="5">
    <source>
        <dbReference type="ARBA" id="ARBA00022989"/>
    </source>
</evidence>
<feature type="transmembrane region" description="Helical" evidence="7">
    <location>
        <begin position="319"/>
        <end position="339"/>
    </location>
</feature>
<feature type="transmembrane region" description="Helical" evidence="7">
    <location>
        <begin position="26"/>
        <end position="50"/>
    </location>
</feature>
<keyword evidence="4 7" id="KW-0812">Transmembrane</keyword>
<dbReference type="Gene3D" id="1.20.1720.10">
    <property type="entry name" value="Multidrug resistance protein D"/>
    <property type="match status" value="1"/>
</dbReference>
<keyword evidence="2" id="KW-0813">Transport</keyword>
<feature type="transmembrane region" description="Helical" evidence="7">
    <location>
        <begin position="118"/>
        <end position="139"/>
    </location>
</feature>
<dbReference type="STRING" id="765420.OSCT_1636"/>
<dbReference type="HOGENOM" id="CLU_000960_2_5_0"/>
<accession>E1IE85</accession>
<sequence>MATTTIAQPTGTRIDYTTALDQRTKMLILVGVLLSLFLSSLDQTIVSTALPRIVADLHGIELLAWVSTSYLLVSTTMVPIYGKLSDIYGRKIILLFGIAVFLVASMLCGISQNMLQLVIFRGIQGLGAAALTSTAFAIPADLFVPAERARYMGLFGAAFGLASVIGPFAGGLLTDLISWHWVFYVNLPVGLVALVFILLKMPKLDSGVRSPIDFFGAFTLVLAVVPLLLALTFDKNQHAWTSPLILGLLALSGVGLVLFIVAEKRAVAPILPLHLFRNRTYTLVNIIGVAVGATLFAAIFFLSLYLVNVLGVSATEAGTTLIPLTLSLVFGSVISSAIVQRIGRYKGAIIVGLIIMVASLIWLTTIQIDTSIWLVRVQMIALGLGLGPALPMLNLAIQNAVSREYVGAAVASRQFFQQIGQVLGSAVFGAVLTVTLTNLLVTNLAPIQAQLPPAMAAAFDPAMLRNGTAGGEGSTGEAANPVERISTAIEQRFTTQRDLLTQAIGSADPAAIQALQADPQTTPELRTLLEAVPTMPVEMRTQTLTQVLQNLDAAEATALREGQQLGQQIDVAIKHAFTDSIANIYRYAIVLAVISLVLAFFIPEIPLRRTSEPAHPVMTEI</sequence>
<feature type="transmembrane region" description="Helical" evidence="7">
    <location>
        <begin position="239"/>
        <end position="262"/>
    </location>
</feature>
<keyword evidence="3" id="KW-1003">Cell membrane</keyword>
<keyword evidence="6 7" id="KW-0472">Membrane</keyword>
<evidence type="ECO:0000256" key="2">
    <source>
        <dbReference type="ARBA" id="ARBA00022448"/>
    </source>
</evidence>
<evidence type="ECO:0000259" key="8">
    <source>
        <dbReference type="PROSITE" id="PS50850"/>
    </source>
</evidence>
<evidence type="ECO:0000256" key="6">
    <source>
        <dbReference type="ARBA" id="ARBA00023136"/>
    </source>
</evidence>
<dbReference type="InterPro" id="IPR036259">
    <property type="entry name" value="MFS_trans_sf"/>
</dbReference>
<gene>
    <name evidence="9" type="ORF">OSCT_1636</name>
</gene>
<dbReference type="CDD" id="cd17502">
    <property type="entry name" value="MFS_Azr1_MDR_like"/>
    <property type="match status" value="1"/>
</dbReference>
<comment type="subcellular location">
    <subcellularLocation>
        <location evidence="1">Cell membrane</location>
        <topology evidence="1">Multi-pass membrane protein</topology>
    </subcellularLocation>
</comment>
<evidence type="ECO:0000313" key="10">
    <source>
        <dbReference type="Proteomes" id="UP000054010"/>
    </source>
</evidence>
<feature type="transmembrane region" description="Helical" evidence="7">
    <location>
        <begin position="151"/>
        <end position="173"/>
    </location>
</feature>